<dbReference type="GO" id="GO:0006888">
    <property type="term" value="P:endoplasmic reticulum to Golgi vesicle-mediated transport"/>
    <property type="evidence" value="ECO:0007669"/>
    <property type="project" value="UniProtKB-UniRule"/>
</dbReference>
<evidence type="ECO:0000256" key="2">
    <source>
        <dbReference type="ARBA" id="ARBA00022692"/>
    </source>
</evidence>
<protein>
    <recommendedName>
        <fullName evidence="5">Endoplasmic reticulum-Golgi intermediate compartment protein</fullName>
    </recommendedName>
</protein>
<dbReference type="InterPro" id="IPR039542">
    <property type="entry name" value="Erv_N"/>
</dbReference>
<organism evidence="8 9">
    <name type="scientific">[Candida] railenensis</name>
    <dbReference type="NCBI Taxonomy" id="45579"/>
    <lineage>
        <taxon>Eukaryota</taxon>
        <taxon>Fungi</taxon>
        <taxon>Dikarya</taxon>
        <taxon>Ascomycota</taxon>
        <taxon>Saccharomycotina</taxon>
        <taxon>Pichiomycetes</taxon>
        <taxon>Debaryomycetaceae</taxon>
        <taxon>Kurtzmaniella</taxon>
    </lineage>
</organism>
<feature type="domain" description="Endoplasmic reticulum vesicle transporter C-terminal" evidence="6">
    <location>
        <begin position="145"/>
        <end position="310"/>
    </location>
</feature>
<accession>A0A9P0QVF7</accession>
<keyword evidence="5" id="KW-0931">ER-Golgi transport</keyword>
<dbReference type="Pfam" id="PF07970">
    <property type="entry name" value="COPIIcoated_ERV"/>
    <property type="match status" value="1"/>
</dbReference>
<keyword evidence="5" id="KW-0256">Endoplasmic reticulum</keyword>
<dbReference type="Pfam" id="PF13850">
    <property type="entry name" value="ERGIC_N"/>
    <property type="match status" value="1"/>
</dbReference>
<feature type="transmembrane region" description="Helical" evidence="5">
    <location>
        <begin position="32"/>
        <end position="54"/>
    </location>
</feature>
<gene>
    <name evidence="8" type="ORF">CLIB1423_24S00738</name>
</gene>
<dbReference type="GO" id="GO:0006890">
    <property type="term" value="P:retrograde vesicle-mediated transport, Golgi to endoplasmic reticulum"/>
    <property type="evidence" value="ECO:0007669"/>
    <property type="project" value="TreeGrafter"/>
</dbReference>
<dbReference type="GO" id="GO:0030134">
    <property type="term" value="C:COPII-coated ER to Golgi transport vesicle"/>
    <property type="evidence" value="ECO:0007669"/>
    <property type="project" value="TreeGrafter"/>
</dbReference>
<keyword evidence="3 5" id="KW-1133">Transmembrane helix</keyword>
<sequence length="358" mass="40762">MEFSKKVRTFDAFPKVDAQHQVRSTRGGFSTLLTILCGLLIFWVEVGGYVGGYVDHQFSVDKNLNSQLTINLDLIVNMPCEFVHTNVMDITDDKFLAGELLNYAGIHWFLPLGFNINNVNDKHSTPDLDEIMQESFRAEYLSQGLKVDEGAPACHIFGSIPVNQVKGDFHITAKGLGYRDRHHVSKEALNFSHVINEFSFGEFYPFIDNPLDQTGKVTDEKFIAYKYYTQVVPTEYQRLGITIDTNQYSLTESHIVYPTSHNGNPTGVPGIFFKYDFEPIKLKIIEKRIPFFQFVARLATILGGIMVLAGYAYRLYEKLLSILFGKKYVNRDTEKLSGGLLDSERKKKEGEKEDGRTY</sequence>
<name>A0A9P0QVF7_9ASCO</name>
<keyword evidence="5" id="KW-0813">Transport</keyword>
<dbReference type="PANTHER" id="PTHR10984:SF81">
    <property type="entry name" value="ER-DERIVED VESICLES PROTEIN ERV41"/>
    <property type="match status" value="1"/>
</dbReference>
<dbReference type="InterPro" id="IPR045888">
    <property type="entry name" value="Erv"/>
</dbReference>
<evidence type="ECO:0000256" key="4">
    <source>
        <dbReference type="ARBA" id="ARBA00023136"/>
    </source>
</evidence>
<proteinExistence type="inferred from homology"/>
<comment type="function">
    <text evidence="5">Plays a role in transport between endoplasmic reticulum and Golgi.</text>
</comment>
<keyword evidence="9" id="KW-1185">Reference proteome</keyword>
<evidence type="ECO:0000256" key="5">
    <source>
        <dbReference type="RuleBase" id="RU369013"/>
    </source>
</evidence>
<comment type="subcellular location">
    <subcellularLocation>
        <location evidence="5">Endoplasmic reticulum membrane</location>
        <topology evidence="5">Multi-pass membrane protein</topology>
    </subcellularLocation>
    <subcellularLocation>
        <location evidence="5">Endoplasmic reticulum-Golgi intermediate compartment membrane</location>
        <topology evidence="5">Multi-pass membrane protein</topology>
    </subcellularLocation>
    <subcellularLocation>
        <location evidence="5">Golgi apparatus membrane</location>
        <topology evidence="5">Multi-pass membrane protein</topology>
    </subcellularLocation>
    <subcellularLocation>
        <location evidence="1">Membrane</location>
    </subcellularLocation>
</comment>
<dbReference type="GO" id="GO:0005789">
    <property type="term" value="C:endoplasmic reticulum membrane"/>
    <property type="evidence" value="ECO:0007669"/>
    <property type="project" value="UniProtKB-SubCell"/>
</dbReference>
<comment type="caution">
    <text evidence="8">The sequence shown here is derived from an EMBL/GenBank/DDBJ whole genome shotgun (WGS) entry which is preliminary data.</text>
</comment>
<evidence type="ECO:0000259" key="6">
    <source>
        <dbReference type="Pfam" id="PF07970"/>
    </source>
</evidence>
<keyword evidence="5" id="KW-0333">Golgi apparatus</keyword>
<evidence type="ECO:0000259" key="7">
    <source>
        <dbReference type="Pfam" id="PF13850"/>
    </source>
</evidence>
<dbReference type="PANTHER" id="PTHR10984">
    <property type="entry name" value="ENDOPLASMIC RETICULUM-GOLGI INTERMEDIATE COMPARTMENT PROTEIN"/>
    <property type="match status" value="1"/>
</dbReference>
<dbReference type="GO" id="GO:0033116">
    <property type="term" value="C:endoplasmic reticulum-Golgi intermediate compartment membrane"/>
    <property type="evidence" value="ECO:0007669"/>
    <property type="project" value="UniProtKB-SubCell"/>
</dbReference>
<evidence type="ECO:0000256" key="1">
    <source>
        <dbReference type="ARBA" id="ARBA00004370"/>
    </source>
</evidence>
<dbReference type="GO" id="GO:0000139">
    <property type="term" value="C:Golgi membrane"/>
    <property type="evidence" value="ECO:0007669"/>
    <property type="project" value="UniProtKB-SubCell"/>
</dbReference>
<dbReference type="Proteomes" id="UP000837801">
    <property type="component" value="Unassembled WGS sequence"/>
</dbReference>
<keyword evidence="2 5" id="KW-0812">Transmembrane</keyword>
<dbReference type="InterPro" id="IPR012936">
    <property type="entry name" value="Erv_C"/>
</dbReference>
<dbReference type="EMBL" id="CAKXYY010000024">
    <property type="protein sequence ID" value="CAH2355308.1"/>
    <property type="molecule type" value="Genomic_DNA"/>
</dbReference>
<dbReference type="OrthoDB" id="5541786at2759"/>
<reference evidence="8" key="1">
    <citation type="submission" date="2022-03" db="EMBL/GenBank/DDBJ databases">
        <authorList>
            <person name="Legras J.-L."/>
            <person name="Devillers H."/>
            <person name="Grondin C."/>
        </authorList>
    </citation>
    <scope>NUCLEOTIDE SEQUENCE</scope>
    <source>
        <strain evidence="8">CLIB 1423</strain>
    </source>
</reference>
<dbReference type="AlphaFoldDB" id="A0A9P0QVF7"/>
<evidence type="ECO:0000256" key="3">
    <source>
        <dbReference type="ARBA" id="ARBA00022989"/>
    </source>
</evidence>
<comment type="similarity">
    <text evidence="5">Belongs to the ERGIC family.</text>
</comment>
<keyword evidence="4 5" id="KW-0472">Membrane</keyword>
<feature type="domain" description="Endoplasmic reticulum vesicle transporter N-terminal" evidence="7">
    <location>
        <begin position="7"/>
        <end position="94"/>
    </location>
</feature>
<evidence type="ECO:0000313" key="9">
    <source>
        <dbReference type="Proteomes" id="UP000837801"/>
    </source>
</evidence>
<feature type="transmembrane region" description="Helical" evidence="5">
    <location>
        <begin position="291"/>
        <end position="313"/>
    </location>
</feature>
<evidence type="ECO:0000313" key="8">
    <source>
        <dbReference type="EMBL" id="CAH2355308.1"/>
    </source>
</evidence>